<dbReference type="Proteomes" id="UP000241848">
    <property type="component" value="Unassembled WGS sequence"/>
</dbReference>
<evidence type="ECO:0000313" key="2">
    <source>
        <dbReference type="Proteomes" id="UP000241848"/>
    </source>
</evidence>
<evidence type="ECO:0000313" key="1">
    <source>
        <dbReference type="EMBL" id="PSR20199.1"/>
    </source>
</evidence>
<sequence>MNQFVQWDPAHVRSVFPDLGGDGSGYRYGGSATDIRRAVADSTLHHPVMAHPEIRLIASGSPHLRPAYRRIILELAVARDSIARGYPSVGIHRAATRGEF</sequence>
<dbReference type="AlphaFoldDB" id="A0A2T2WDA6"/>
<organism evidence="1 2">
    <name type="scientific">Sulfobacillus acidophilus</name>
    <dbReference type="NCBI Taxonomy" id="53633"/>
    <lineage>
        <taxon>Bacteria</taxon>
        <taxon>Bacillati</taxon>
        <taxon>Bacillota</taxon>
        <taxon>Clostridia</taxon>
        <taxon>Eubacteriales</taxon>
        <taxon>Clostridiales Family XVII. Incertae Sedis</taxon>
        <taxon>Sulfobacillus</taxon>
    </lineage>
</organism>
<proteinExistence type="predicted"/>
<reference evidence="1 2" key="1">
    <citation type="journal article" date="2014" name="BMC Genomics">
        <title>Comparison of environmental and isolate Sulfobacillus genomes reveals diverse carbon, sulfur, nitrogen, and hydrogen metabolisms.</title>
        <authorList>
            <person name="Justice N.B."/>
            <person name="Norman A."/>
            <person name="Brown C.T."/>
            <person name="Singh A."/>
            <person name="Thomas B.C."/>
            <person name="Banfield J.F."/>
        </authorList>
    </citation>
    <scope>NUCLEOTIDE SEQUENCE [LARGE SCALE GENOMIC DNA]</scope>
    <source>
        <strain evidence="1">AMDSBA3</strain>
    </source>
</reference>
<protein>
    <submittedName>
        <fullName evidence="1">Uncharacterized protein</fullName>
    </submittedName>
</protein>
<gene>
    <name evidence="1" type="ORF">C7B45_16060</name>
</gene>
<comment type="caution">
    <text evidence="1">The sequence shown here is derived from an EMBL/GenBank/DDBJ whole genome shotgun (WGS) entry which is preliminary data.</text>
</comment>
<accession>A0A2T2WDA6</accession>
<name>A0A2T2WDA6_9FIRM</name>
<dbReference type="EMBL" id="PXYV01000078">
    <property type="protein sequence ID" value="PSR20199.1"/>
    <property type="molecule type" value="Genomic_DNA"/>
</dbReference>